<dbReference type="EMBL" id="AACFVE010000245">
    <property type="protein sequence ID" value="EAK3904339.1"/>
    <property type="molecule type" value="Genomic_DNA"/>
</dbReference>
<organism evidence="1">
    <name type="scientific">Campylobacter jejuni</name>
    <dbReference type="NCBI Taxonomy" id="197"/>
    <lineage>
        <taxon>Bacteria</taxon>
        <taxon>Pseudomonadati</taxon>
        <taxon>Campylobacterota</taxon>
        <taxon>Epsilonproteobacteria</taxon>
        <taxon>Campylobacterales</taxon>
        <taxon>Campylobacteraceae</taxon>
        <taxon>Campylobacter</taxon>
    </lineage>
</organism>
<accession>A0A5T0UIS4</accession>
<gene>
    <name evidence="1" type="ORF">CW563_09705</name>
</gene>
<feature type="non-terminal residue" evidence="1">
    <location>
        <position position="160"/>
    </location>
</feature>
<protein>
    <submittedName>
        <fullName evidence="1">Uncharacterized protein</fullName>
    </submittedName>
</protein>
<dbReference type="AlphaFoldDB" id="A0A5T0UIS4"/>
<reference evidence="1" key="1">
    <citation type="submission" date="2018-06" db="EMBL/GenBank/DDBJ databases">
        <authorList>
            <consortium name="PulseNet: The National Subtyping Network for Foodborne Disease Surveillance"/>
            <person name="Tarr C.L."/>
            <person name="Trees E."/>
            <person name="Katz L.S."/>
            <person name="Carleton-Romer H.A."/>
            <person name="Stroika S."/>
            <person name="Kucerova Z."/>
            <person name="Roache K.F."/>
            <person name="Sabol A.L."/>
            <person name="Besser J."/>
            <person name="Gerner-Smidt P."/>
        </authorList>
    </citation>
    <scope>NUCLEOTIDE SEQUENCE</scope>
    <source>
        <strain evidence="1">PNUSAC003301</strain>
    </source>
</reference>
<comment type="caution">
    <text evidence="1">The sequence shown here is derived from an EMBL/GenBank/DDBJ whole genome shotgun (WGS) entry which is preliminary data.</text>
</comment>
<evidence type="ECO:0000313" key="1">
    <source>
        <dbReference type="EMBL" id="EAK3904339.1"/>
    </source>
</evidence>
<proteinExistence type="predicted"/>
<name>A0A5T0UIS4_CAMJU</name>
<sequence length="160" mass="18031">MRFIDTFGGAVTHLSDKFETFELSKKQAEIKKYIDDNPADLATKVAWEAFLKGTQKTQRQKNAEMVQYIWCATDLATGRKYQATSSAKLGNQIGASKERVGFAYRNHTLTKGHYQITRKEILKESENIWIAEDQVTFKVITADTAGKLAKKLDAHPSTVV</sequence>